<protein>
    <submittedName>
        <fullName evidence="2">Uncharacterized protein</fullName>
    </submittedName>
</protein>
<feature type="signal peptide" evidence="1">
    <location>
        <begin position="1"/>
        <end position="23"/>
    </location>
</feature>
<dbReference type="SUPFAM" id="SSF53850">
    <property type="entry name" value="Periplasmic binding protein-like II"/>
    <property type="match status" value="1"/>
</dbReference>
<dbReference type="EMBL" id="CP041663">
    <property type="protein sequence ID" value="QDY88486.1"/>
    <property type="molecule type" value="Genomic_DNA"/>
</dbReference>
<organism evidence="2 3">
    <name type="scientific">Mycoplasma anserisalpingitidis</name>
    <dbReference type="NCBI Taxonomy" id="519450"/>
    <lineage>
        <taxon>Bacteria</taxon>
        <taxon>Bacillati</taxon>
        <taxon>Mycoplasmatota</taxon>
        <taxon>Mollicutes</taxon>
        <taxon>Mycoplasmataceae</taxon>
        <taxon>Mycoplasma</taxon>
    </lineage>
</organism>
<evidence type="ECO:0000313" key="2">
    <source>
        <dbReference type="EMBL" id="QDY88486.1"/>
    </source>
</evidence>
<reference evidence="3" key="1">
    <citation type="submission" date="2019-07" db="EMBL/GenBank/DDBJ databases">
        <title>Complete genome sequences of three Mycoplasma sp. 1220 strains.</title>
        <authorList>
            <person name="Grozner D."/>
            <person name="Forro B."/>
            <person name="Kovacs A.B."/>
            <person name="Marton S."/>
            <person name="Banyai K."/>
            <person name="Kreizinger Z."/>
            <person name="Sulyok K.M."/>
            <person name="Gyuranecz M."/>
        </authorList>
    </citation>
    <scope>NUCLEOTIDE SEQUENCE [LARGE SCALE GENOMIC DNA]</scope>
    <source>
        <strain evidence="3">MYCAV93</strain>
    </source>
</reference>
<feature type="chain" id="PRO_5023079572" evidence="1">
    <location>
        <begin position="24"/>
        <end position="918"/>
    </location>
</feature>
<gene>
    <name evidence="2" type="ORF">FOY43_02335</name>
</gene>
<evidence type="ECO:0000256" key="1">
    <source>
        <dbReference type="SAM" id="SignalP"/>
    </source>
</evidence>
<proteinExistence type="predicted"/>
<dbReference type="Proteomes" id="UP000317512">
    <property type="component" value="Chromosome"/>
</dbReference>
<accession>A0A5B8JB46</accession>
<keyword evidence="1" id="KW-0732">Signal</keyword>
<dbReference type="AlphaFoldDB" id="A0A5B8JB46"/>
<dbReference type="RefSeq" id="WP_146308949.1">
    <property type="nucleotide sequence ID" value="NZ_CP041663.1"/>
</dbReference>
<name>A0A5B8JB46_9MOLU</name>
<sequence>MKFRSKKILLTSTIFLMGSSSLPILFVNSCIKTEKDNQKESKILKFYEEKDIDINPYSLDFSTIMNTNIESNNILYSSVAPQLFRAKTISAPTYKKNSSYGLENSGLYAYKFELAEKIIIYKSDDEVVHFDSDDYKIEQKNSGEIYEKLMSDNDKSINSQNFIDSMNNATKIEIKIKDNIYWVDSKGNRTNYLVNAEDFWFSYLRSYYNGFFQRTFTGQNGSPSTSMNIDAQNRIRLKDLSNKRFGSVLFTNNQQFEIHGISSGKFIEFDSEFNSINSVKENKLIFEQDPDYKNVKNFMGFFDLMLVNSLIFSPAPSQYIKELSKKHNEYFTKDDQEIPLYGYGIIKNIGLYFYGTNGWENNLYAGPYIPNSTSSSHNKILLTKNKHYWDKQFVESNKTIEQIEFNYSQNDSILNFNKIKTEKNSLINFLSLTPEQQNYINVNLDKFNLIPYKKYNNTKSVGNNAFNITPKPNELVNAGSKFTLNSVDYNSIAFNDNYSKIVYGSSINEIQQGFRGKFDSKTSISSGVFDNKSIAFRSIINASLNWTYIKDTLNVNSQLWLTNAAPDTKIGGNNQSTSKFKTVRDANDIINDLIVINELGEKINLEKSNSNQIKSSNFEVLKNQMNLLLNSLFDNSELKLDKNDKITWYIYNNRLINQNERNMFEQMIQTIKGLDERLNPIFVYLPTQIEVNKVLGSYNGGGNNSISQFITYSYEKNDLSPYLDKITHAIGLSPFALWYKFSMLNDEDVLALNFPALTRFSKTMKEKFEDGFLKLNEIYVKEDNQFRKIVWDDLNKFNSYEERNLYLRGIQKTEEENKTGFVNVGFGGLGYLWDPIKKIFKIDNIIEQAKFANYYLKITTNEELIQLLRELNTFRSFNIDLDKNIDSINFLDYKIVNKDVLYEIPFNDVIYVQDIKLK</sequence>
<evidence type="ECO:0000313" key="3">
    <source>
        <dbReference type="Proteomes" id="UP000317512"/>
    </source>
</evidence>
<dbReference type="NCBIfam" id="NF045850">
    <property type="entry name" value="ABC_Mplas_LP"/>
    <property type="match status" value="1"/>
</dbReference>
<dbReference type="OrthoDB" id="395154at2"/>